<evidence type="ECO:0000256" key="2">
    <source>
        <dbReference type="SAM" id="Phobius"/>
    </source>
</evidence>
<organism evidence="3">
    <name type="scientific">Pseudictyota dubia</name>
    <dbReference type="NCBI Taxonomy" id="2749911"/>
    <lineage>
        <taxon>Eukaryota</taxon>
        <taxon>Sar</taxon>
        <taxon>Stramenopiles</taxon>
        <taxon>Ochrophyta</taxon>
        <taxon>Bacillariophyta</taxon>
        <taxon>Mediophyceae</taxon>
        <taxon>Biddulphiophycidae</taxon>
        <taxon>Eupodiscales</taxon>
        <taxon>Odontellaceae</taxon>
        <taxon>Pseudictyota</taxon>
    </lineage>
</organism>
<feature type="compositionally biased region" description="Acidic residues" evidence="1">
    <location>
        <begin position="242"/>
        <end position="255"/>
    </location>
</feature>
<dbReference type="AlphaFoldDB" id="A0A7R9VFX4"/>
<name>A0A7R9VFX4_9STRA</name>
<evidence type="ECO:0000256" key="1">
    <source>
        <dbReference type="SAM" id="MobiDB-lite"/>
    </source>
</evidence>
<feature type="region of interest" description="Disordered" evidence="1">
    <location>
        <begin position="430"/>
        <end position="466"/>
    </location>
</feature>
<sequence>MSSTTVVEKKEGMMNDNSGGMMNGSNGSNNGNSMGGMNGMNSNERSPGNPIPVPSDLSPPDSSAANPSYTTPNIDAIEAEHMIVSGGFTDEDWDAFPIWSYQLAADSDGTQGSGWVDLSGITMGEEGDSPDAAGKKCGWYLDEQGQEWPAGRVGHLSVVREGVLHVFGGLTYESKRFEAEDGPYVWKADVGRRLEEARNAGKRKDGSQCSDLLEWEKVDPEVGVYEGDDDNKDVKNKANSADEQDVVPSSEEDNTDDSKGNNDQSNDPNANEDGDDSPATNNTDAFKSSEDAALKVLPSEPETEALRLLRSSLPRGECQGGHWPSGDRLILYGGLRVSHVPDPRHNSHRHSSNSAAGVNEYVQIDTPLGDVWAYDYEEDRWELMAPYPPHPWQRDEDGRYPRARTAHGATVVGDKLVIYGGMASSYEDDDPASFDGGGASSRPSNAFGAHSSSGGAGGAGGSWEDASSEWDALTDVWTFDLVTRKWEERGPIEPQLARSYHSLVGWGDGSVAAFGGFRTARTVAGDPIAFVFSDVILSRPPSTPTAVLRWMKAQWPQVYSAKTVPNRLEHTAVLDRFGSMYVWGGRFKTVGQLGDDVWKLDVFGGPVGSPEVRFAEAPPDGLDAYEAELEALHLLVAVMMFMSVLFTALYGTLRRQAEAARHTRELAGGGGGAQGS</sequence>
<keyword evidence="2" id="KW-1133">Transmembrane helix</keyword>
<dbReference type="PANTHER" id="PTHR23244:SF471">
    <property type="entry name" value="GUANINE NUCLEOTIDE-BINDING PROTEIN SUBUNIT BETA 1-RELATED"/>
    <property type="match status" value="1"/>
</dbReference>
<dbReference type="InterPro" id="IPR015915">
    <property type="entry name" value="Kelch-typ_b-propeller"/>
</dbReference>
<feature type="region of interest" description="Disordered" evidence="1">
    <location>
        <begin position="220"/>
        <end position="285"/>
    </location>
</feature>
<dbReference type="SUPFAM" id="SSF117281">
    <property type="entry name" value="Kelch motif"/>
    <property type="match status" value="1"/>
</dbReference>
<keyword evidence="2" id="KW-0812">Transmembrane</keyword>
<gene>
    <name evidence="3" type="ORF">TDUB1175_LOCUS1880</name>
</gene>
<evidence type="ECO:0000313" key="3">
    <source>
        <dbReference type="EMBL" id="CAD8294286.1"/>
    </source>
</evidence>
<dbReference type="Gene3D" id="2.120.10.80">
    <property type="entry name" value="Kelch-type beta propeller"/>
    <property type="match status" value="1"/>
</dbReference>
<feature type="compositionally biased region" description="Low complexity" evidence="1">
    <location>
        <begin position="54"/>
        <end position="68"/>
    </location>
</feature>
<feature type="compositionally biased region" description="Low complexity" evidence="1">
    <location>
        <begin position="14"/>
        <end position="32"/>
    </location>
</feature>
<accession>A0A7R9VFX4</accession>
<feature type="region of interest" description="Disordered" evidence="1">
    <location>
        <begin position="1"/>
        <end position="71"/>
    </location>
</feature>
<feature type="transmembrane region" description="Helical" evidence="2">
    <location>
        <begin position="631"/>
        <end position="653"/>
    </location>
</feature>
<protein>
    <submittedName>
        <fullName evidence="3">Uncharacterized protein</fullName>
    </submittedName>
</protein>
<keyword evidence="2" id="KW-0472">Membrane</keyword>
<feature type="compositionally biased region" description="Low complexity" evidence="1">
    <location>
        <begin position="444"/>
        <end position="453"/>
    </location>
</feature>
<proteinExistence type="predicted"/>
<reference evidence="3" key="1">
    <citation type="submission" date="2021-01" db="EMBL/GenBank/DDBJ databases">
        <authorList>
            <person name="Corre E."/>
            <person name="Pelletier E."/>
            <person name="Niang G."/>
            <person name="Scheremetjew M."/>
            <person name="Finn R."/>
            <person name="Kale V."/>
            <person name="Holt S."/>
            <person name="Cochrane G."/>
            <person name="Meng A."/>
            <person name="Brown T."/>
            <person name="Cohen L."/>
        </authorList>
    </citation>
    <scope>NUCLEOTIDE SEQUENCE</scope>
    <source>
        <strain evidence="3">CCMP147</strain>
    </source>
</reference>
<dbReference type="EMBL" id="HBED01003924">
    <property type="protein sequence ID" value="CAD8294286.1"/>
    <property type="molecule type" value="Transcribed_RNA"/>
</dbReference>
<dbReference type="PANTHER" id="PTHR23244">
    <property type="entry name" value="KELCH REPEAT DOMAIN"/>
    <property type="match status" value="1"/>
</dbReference>